<evidence type="ECO:0000313" key="3">
    <source>
        <dbReference type="Proteomes" id="UP001516023"/>
    </source>
</evidence>
<accession>A0ABD3R0H9</accession>
<keyword evidence="3" id="KW-1185">Reference proteome</keyword>
<keyword evidence="1" id="KW-0812">Transmembrane</keyword>
<gene>
    <name evidence="2" type="ORF">HJC23_007790</name>
</gene>
<feature type="transmembrane region" description="Helical" evidence="1">
    <location>
        <begin position="45"/>
        <end position="62"/>
    </location>
</feature>
<protein>
    <submittedName>
        <fullName evidence="2">Uncharacterized protein</fullName>
    </submittedName>
</protein>
<feature type="transmembrane region" description="Helical" evidence="1">
    <location>
        <begin position="12"/>
        <end position="33"/>
    </location>
</feature>
<proteinExistence type="predicted"/>
<dbReference type="AlphaFoldDB" id="A0ABD3R0H9"/>
<evidence type="ECO:0000313" key="2">
    <source>
        <dbReference type="EMBL" id="KAL3805829.1"/>
    </source>
</evidence>
<sequence length="70" mass="7456">MAVPAFMFVHSFLPLLPVGLGFAGGAMMWVAVMELLLEAYEDTDLLTTGVASSLALGVMVAIQRTMEDAH</sequence>
<comment type="caution">
    <text evidence="2">The sequence shown here is derived from an EMBL/GenBank/DDBJ whole genome shotgun (WGS) entry which is preliminary data.</text>
</comment>
<keyword evidence="1" id="KW-1133">Transmembrane helix</keyword>
<dbReference type="EMBL" id="JABMIG020000001">
    <property type="protein sequence ID" value="KAL3805829.1"/>
    <property type="molecule type" value="Genomic_DNA"/>
</dbReference>
<keyword evidence="1" id="KW-0472">Membrane</keyword>
<evidence type="ECO:0000256" key="1">
    <source>
        <dbReference type="SAM" id="Phobius"/>
    </source>
</evidence>
<dbReference type="Proteomes" id="UP001516023">
    <property type="component" value="Unassembled WGS sequence"/>
</dbReference>
<reference evidence="2 3" key="1">
    <citation type="journal article" date="2020" name="G3 (Bethesda)">
        <title>Improved Reference Genome for Cyclotella cryptica CCMP332, a Model for Cell Wall Morphogenesis, Salinity Adaptation, and Lipid Production in Diatoms (Bacillariophyta).</title>
        <authorList>
            <person name="Roberts W.R."/>
            <person name="Downey K.M."/>
            <person name="Ruck E.C."/>
            <person name="Traller J.C."/>
            <person name="Alverson A.J."/>
        </authorList>
    </citation>
    <scope>NUCLEOTIDE SEQUENCE [LARGE SCALE GENOMIC DNA]</scope>
    <source>
        <strain evidence="2 3">CCMP332</strain>
    </source>
</reference>
<organism evidence="2 3">
    <name type="scientific">Cyclotella cryptica</name>
    <dbReference type="NCBI Taxonomy" id="29204"/>
    <lineage>
        <taxon>Eukaryota</taxon>
        <taxon>Sar</taxon>
        <taxon>Stramenopiles</taxon>
        <taxon>Ochrophyta</taxon>
        <taxon>Bacillariophyta</taxon>
        <taxon>Coscinodiscophyceae</taxon>
        <taxon>Thalassiosirophycidae</taxon>
        <taxon>Stephanodiscales</taxon>
        <taxon>Stephanodiscaceae</taxon>
        <taxon>Cyclotella</taxon>
    </lineage>
</organism>
<name>A0ABD3R0H9_9STRA</name>